<keyword evidence="1" id="KW-0805">Transcription regulation</keyword>
<dbReference type="InterPro" id="IPR011991">
    <property type="entry name" value="ArsR-like_HTH"/>
</dbReference>
<protein>
    <submittedName>
        <fullName evidence="5">Metalloregulator ArsR/SmtB family transcription factor</fullName>
    </submittedName>
</protein>
<dbReference type="PROSITE" id="PS50987">
    <property type="entry name" value="HTH_ARSR_2"/>
    <property type="match status" value="1"/>
</dbReference>
<dbReference type="InterPro" id="IPR036390">
    <property type="entry name" value="WH_DNA-bd_sf"/>
</dbReference>
<evidence type="ECO:0000259" key="4">
    <source>
        <dbReference type="PROSITE" id="PS50987"/>
    </source>
</evidence>
<evidence type="ECO:0000256" key="2">
    <source>
        <dbReference type="ARBA" id="ARBA00023125"/>
    </source>
</evidence>
<sequence>MKILTPAQVVSLDEPSAVKALAALAQTQRLRAFRALVVAGPDGLTPSAMAEQLAVAPSALSFHLKELAHSGLVSSEARGRNLIYRASIAHMNALLAYLTEHCCEGQACGAGAPPVC</sequence>
<name>A0AAU7LVN1_9BURK</name>
<dbReference type="CDD" id="cd00090">
    <property type="entry name" value="HTH_ARSR"/>
    <property type="match status" value="1"/>
</dbReference>
<dbReference type="AlphaFoldDB" id="A0AAU7LVN1"/>
<dbReference type="InterPro" id="IPR036388">
    <property type="entry name" value="WH-like_DNA-bd_sf"/>
</dbReference>
<feature type="domain" description="HTH arsR-type" evidence="4">
    <location>
        <begin position="9"/>
        <end position="106"/>
    </location>
</feature>
<dbReference type="EMBL" id="CP157675">
    <property type="protein sequence ID" value="XBP71704.1"/>
    <property type="molecule type" value="Genomic_DNA"/>
</dbReference>
<accession>A0AAU7LVN1</accession>
<gene>
    <name evidence="5" type="ORF">ABLV49_07885</name>
</gene>
<dbReference type="SMART" id="SM00418">
    <property type="entry name" value="HTH_ARSR"/>
    <property type="match status" value="1"/>
</dbReference>
<dbReference type="PANTHER" id="PTHR43132:SF2">
    <property type="entry name" value="ARSENICAL RESISTANCE OPERON REPRESSOR ARSR-RELATED"/>
    <property type="match status" value="1"/>
</dbReference>
<dbReference type="PRINTS" id="PR00778">
    <property type="entry name" value="HTHARSR"/>
</dbReference>
<dbReference type="Pfam" id="PF12840">
    <property type="entry name" value="HTH_20"/>
    <property type="match status" value="1"/>
</dbReference>
<dbReference type="GO" id="GO:0003700">
    <property type="term" value="F:DNA-binding transcription factor activity"/>
    <property type="evidence" value="ECO:0007669"/>
    <property type="project" value="InterPro"/>
</dbReference>
<dbReference type="GO" id="GO:0003677">
    <property type="term" value="F:DNA binding"/>
    <property type="evidence" value="ECO:0007669"/>
    <property type="project" value="UniProtKB-KW"/>
</dbReference>
<evidence type="ECO:0000313" key="5">
    <source>
        <dbReference type="EMBL" id="XBP71704.1"/>
    </source>
</evidence>
<evidence type="ECO:0000256" key="1">
    <source>
        <dbReference type="ARBA" id="ARBA00023015"/>
    </source>
</evidence>
<keyword evidence="3" id="KW-0804">Transcription</keyword>
<dbReference type="RefSeq" id="WP_349281063.1">
    <property type="nucleotide sequence ID" value="NZ_CBCSCU010000023.1"/>
</dbReference>
<organism evidence="5">
    <name type="scientific">Polaromonas hydrogenivorans</name>
    <dbReference type="NCBI Taxonomy" id="335476"/>
    <lineage>
        <taxon>Bacteria</taxon>
        <taxon>Pseudomonadati</taxon>
        <taxon>Pseudomonadota</taxon>
        <taxon>Betaproteobacteria</taxon>
        <taxon>Burkholderiales</taxon>
        <taxon>Comamonadaceae</taxon>
        <taxon>Polaromonas</taxon>
    </lineage>
</organism>
<dbReference type="InterPro" id="IPR001845">
    <property type="entry name" value="HTH_ArsR_DNA-bd_dom"/>
</dbReference>
<proteinExistence type="predicted"/>
<dbReference type="InterPro" id="IPR051011">
    <property type="entry name" value="Metal_resp_trans_reg"/>
</dbReference>
<evidence type="ECO:0000256" key="3">
    <source>
        <dbReference type="ARBA" id="ARBA00023163"/>
    </source>
</evidence>
<reference evidence="5" key="1">
    <citation type="submission" date="2024-05" db="EMBL/GenBank/DDBJ databases">
        <authorList>
            <person name="Bunk B."/>
            <person name="Swiderski J."/>
            <person name="Sproer C."/>
            <person name="Thiel V."/>
        </authorList>
    </citation>
    <scope>NUCLEOTIDE SEQUENCE</scope>
    <source>
        <strain evidence="5">DSM 17735</strain>
    </source>
</reference>
<dbReference type="Gene3D" id="1.10.10.10">
    <property type="entry name" value="Winged helix-like DNA-binding domain superfamily/Winged helix DNA-binding domain"/>
    <property type="match status" value="1"/>
</dbReference>
<dbReference type="SUPFAM" id="SSF46785">
    <property type="entry name" value="Winged helix' DNA-binding domain"/>
    <property type="match status" value="1"/>
</dbReference>
<dbReference type="PANTHER" id="PTHR43132">
    <property type="entry name" value="ARSENICAL RESISTANCE OPERON REPRESSOR ARSR-RELATED"/>
    <property type="match status" value="1"/>
</dbReference>
<dbReference type="NCBIfam" id="NF033788">
    <property type="entry name" value="HTH_metalloreg"/>
    <property type="match status" value="1"/>
</dbReference>
<keyword evidence="2" id="KW-0238">DNA-binding</keyword>